<proteinExistence type="predicted"/>
<dbReference type="RefSeq" id="WP_073015922.1">
    <property type="nucleotide sequence ID" value="NZ_FQXU01000003.1"/>
</dbReference>
<name>A0A1M5TJJ8_9CLOT</name>
<feature type="chain" id="PRO_5012770691" evidence="1">
    <location>
        <begin position="24"/>
        <end position="105"/>
    </location>
</feature>
<reference evidence="2 3" key="1">
    <citation type="submission" date="2016-11" db="EMBL/GenBank/DDBJ databases">
        <authorList>
            <person name="Jaros S."/>
            <person name="Januszkiewicz K."/>
            <person name="Wedrychowicz H."/>
        </authorList>
    </citation>
    <scope>NUCLEOTIDE SEQUENCE [LARGE SCALE GENOMIC DNA]</scope>
    <source>
        <strain evidence="2 3">DSM 6191</strain>
    </source>
</reference>
<evidence type="ECO:0000313" key="3">
    <source>
        <dbReference type="Proteomes" id="UP000184241"/>
    </source>
</evidence>
<protein>
    <submittedName>
        <fullName evidence="2">Uncharacterized protein</fullName>
    </submittedName>
</protein>
<gene>
    <name evidence="2" type="ORF">SAMN02745941_00225</name>
</gene>
<accession>A0A1M5TJJ8</accession>
<evidence type="ECO:0000313" key="2">
    <source>
        <dbReference type="EMBL" id="SHH50523.1"/>
    </source>
</evidence>
<keyword evidence="1" id="KW-0732">Signal</keyword>
<dbReference type="Proteomes" id="UP000184241">
    <property type="component" value="Unassembled WGS sequence"/>
</dbReference>
<dbReference type="AlphaFoldDB" id="A0A1M5TJJ8"/>
<organism evidence="2 3">
    <name type="scientific">Clostridium intestinale DSM 6191</name>
    <dbReference type="NCBI Taxonomy" id="1121320"/>
    <lineage>
        <taxon>Bacteria</taxon>
        <taxon>Bacillati</taxon>
        <taxon>Bacillota</taxon>
        <taxon>Clostridia</taxon>
        <taxon>Eubacteriales</taxon>
        <taxon>Clostridiaceae</taxon>
        <taxon>Clostridium</taxon>
    </lineage>
</organism>
<sequence>MRKFTSTFLIILLLFLIPYKANAVPNSNTFKEGVYKVSDFNFSEDNLHYIQNISEKGSLLLQIYDKDQIAQQAIRLPPKSQKFNLISLKPEHRIVIIGDGEAYIS</sequence>
<evidence type="ECO:0000256" key="1">
    <source>
        <dbReference type="SAM" id="SignalP"/>
    </source>
</evidence>
<feature type="signal peptide" evidence="1">
    <location>
        <begin position="1"/>
        <end position="23"/>
    </location>
</feature>
<dbReference type="EMBL" id="FQXU01000003">
    <property type="protein sequence ID" value="SHH50523.1"/>
    <property type="molecule type" value="Genomic_DNA"/>
</dbReference>